<feature type="transmembrane region" description="Helical" evidence="9">
    <location>
        <begin position="131"/>
        <end position="152"/>
    </location>
</feature>
<dbReference type="SMART" id="SM00382">
    <property type="entry name" value="AAA"/>
    <property type="match status" value="2"/>
</dbReference>
<keyword evidence="5" id="KW-0067">ATP-binding</keyword>
<feature type="domain" description="ABC transmembrane type-1" evidence="11">
    <location>
        <begin position="66"/>
        <end position="371"/>
    </location>
</feature>
<protein>
    <recommendedName>
        <fullName evidence="14">P-loop containing nucleoside triphosphate hydrolase protein</fullName>
    </recommendedName>
</protein>
<dbReference type="EMBL" id="JACAZF010000008">
    <property type="protein sequence ID" value="KAF7297203.1"/>
    <property type="molecule type" value="Genomic_DNA"/>
</dbReference>
<feature type="region of interest" description="Disordered" evidence="8">
    <location>
        <begin position="663"/>
        <end position="682"/>
    </location>
</feature>
<dbReference type="PANTHER" id="PTHR43394">
    <property type="entry name" value="ATP-DEPENDENT PERMEASE MDL1, MITOCHONDRIAL"/>
    <property type="match status" value="1"/>
</dbReference>
<feature type="transmembrane region" description="Helical" evidence="9">
    <location>
        <begin position="723"/>
        <end position="747"/>
    </location>
</feature>
<dbReference type="SUPFAM" id="SSF52540">
    <property type="entry name" value="P-loop containing nucleoside triphosphate hydrolases"/>
    <property type="match status" value="2"/>
</dbReference>
<feature type="domain" description="ABC transporter" evidence="10">
    <location>
        <begin position="1051"/>
        <end position="1291"/>
    </location>
</feature>
<dbReference type="CDD" id="cd03249">
    <property type="entry name" value="ABC_MTABC3_MDL1_MDL2"/>
    <property type="match status" value="2"/>
</dbReference>
<evidence type="ECO:0000256" key="2">
    <source>
        <dbReference type="ARBA" id="ARBA00007577"/>
    </source>
</evidence>
<dbReference type="CDD" id="cd18578">
    <property type="entry name" value="ABC_6TM_Pgp_ABCB1_D2_like"/>
    <property type="match status" value="1"/>
</dbReference>
<dbReference type="GeneID" id="59348666"/>
<feature type="transmembrane region" description="Helical" evidence="9">
    <location>
        <begin position="842"/>
        <end position="863"/>
    </location>
</feature>
<dbReference type="Proteomes" id="UP000636479">
    <property type="component" value="Unassembled WGS sequence"/>
</dbReference>
<dbReference type="PROSITE" id="PS00211">
    <property type="entry name" value="ABC_TRANSPORTER_1"/>
    <property type="match status" value="2"/>
</dbReference>
<feature type="compositionally biased region" description="Basic and acidic residues" evidence="8">
    <location>
        <begin position="31"/>
        <end position="42"/>
    </location>
</feature>
<dbReference type="PROSITE" id="PS50893">
    <property type="entry name" value="ABC_TRANSPORTER_2"/>
    <property type="match status" value="2"/>
</dbReference>
<dbReference type="InterPro" id="IPR039421">
    <property type="entry name" value="Type_1_exporter"/>
</dbReference>
<comment type="similarity">
    <text evidence="2">Belongs to the ABC transporter superfamily. ABCB family. Multidrug resistance exporter (TC 3.A.1.201) subfamily.</text>
</comment>
<feature type="transmembrane region" description="Helical" evidence="9">
    <location>
        <begin position="345"/>
        <end position="371"/>
    </location>
</feature>
<sequence>MTDPQSDSVQTGKSEPRHTRFFRRRVTPPDAESKGTEKEKEEPKIPPVSFFALFRFATRMEIFFNILGLVAAGAGGAVTPLLSVFFGNLTADFVTFTLTLAQSRAGSVEATAELPAAAAHFRHSAGRNATWLTVVGIAVFFTTHIYMHAWIVTSELSGKRIRERYLQAVLRQDPTFFDEVGAGEVVTRIQGDIHLVQQGISEKVPLCVFSVAQFISGFVIAFAHSWRMALVLMTMFPFMILIGALMGKFAQKYTEQSLKHVADSGTLAEETISSIRTAHAFGSQEVLAKIYDAFIGKARVVDVKNSMATGLGMAGFYFSVFASYGLAFSYGVTLVNKGQGDAGTIITVFMSILTGTFSLVVLGTVVQPILLAMGAAAKLFDTIDRVPLIDSSSTLGLKSASPSPATPTLLLSNVRFSYPSRKDIHVLNGVSLSFGQGVTTALVGASGSGKSTVLALIERFYDLEAGAGSVKLDAVDIRDLNVGWLRSQIGYVAQEPTLFNATVSENIAYGLVNSPFEKLPESEKQARIKQACLVANADGFIRKLPLGYNTLVGERGFLLSGGQKQRIAIARAIVKNPRILLLDEATSALDGQSEGVVQRALDNASAGRTTITIAHRLSTIRRADKIYVMGNGHVLEEGTHDELLAIPTSTYAQLVAAQTLRDPHSTALPTSEKSQDDQADSLIQETDKISRESISVDALKESTTQMSIVDVWRRLMVMNRESWRTYMIGAVFALLNALVYPSFGIVYSKGIVAFSDPDPHIRRHLGNRTALYMFIVAIGSSIVIAMQNYLFASGAAEFTAKLRSVLFRAVLGQKVEFFDKQENNTGALTANLSDYTQKVKGLMGMTLGSVIECFASLAIGWVIGLIFVWKLGLVCIACAPFLFLTGYIRLRVVIQKDEVNRLAHLKTAQIACEAASAYRTVAALTAEETFVARYSTSLVEPLRTAKRTAVWSAALFAFSQTLSFWVIALAFYYGSVLVSKQECSTLGFFITLEATIFGSMNASNVFSFVPDFSAAKTAGSAIFQLISSGSGTPPPGANKDTKSSEKPSGHVRFDDVHFNYPTRLEEPVLRGLSLEARPGEYVALVGASGCGKSTIIQLIERFYDVHNGTITLDGAAIDELDVQSYRSQLALVSQEPTLYAGTIKFNILLGALKPAEEVTQSELEKACADANILEFILGLPQGFETEVGGKGSQLSGGQKQRIAIARALMRNPRVLLLDEATSALDSTSEQVVQSALDNAAAGRTTIAIAHRLSTIQNADRIYFLKDGTVTECGTHDELLQMNGDYASFVRLQGLEATR</sequence>
<evidence type="ECO:0000256" key="1">
    <source>
        <dbReference type="ARBA" id="ARBA00004141"/>
    </source>
</evidence>
<dbReference type="InterPro" id="IPR003593">
    <property type="entry name" value="AAA+_ATPase"/>
</dbReference>
<evidence type="ECO:0000259" key="10">
    <source>
        <dbReference type="PROSITE" id="PS50893"/>
    </source>
</evidence>
<keyword evidence="6 9" id="KW-1133">Transmembrane helix</keyword>
<feature type="transmembrane region" description="Helical" evidence="9">
    <location>
        <begin position="770"/>
        <end position="791"/>
    </location>
</feature>
<dbReference type="GO" id="GO:0005524">
    <property type="term" value="F:ATP binding"/>
    <property type="evidence" value="ECO:0007669"/>
    <property type="project" value="UniProtKB-KW"/>
</dbReference>
<evidence type="ECO:0000256" key="3">
    <source>
        <dbReference type="ARBA" id="ARBA00022692"/>
    </source>
</evidence>
<feature type="transmembrane region" description="Helical" evidence="9">
    <location>
        <begin position="950"/>
        <end position="973"/>
    </location>
</feature>
<reference evidence="12" key="1">
    <citation type="submission" date="2020-05" db="EMBL/GenBank/DDBJ databases">
        <title>Mycena genomes resolve the evolution of fungal bioluminescence.</title>
        <authorList>
            <person name="Tsai I.J."/>
        </authorList>
    </citation>
    <scope>NUCLEOTIDE SEQUENCE</scope>
    <source>
        <strain evidence="12">171206Taipei</strain>
    </source>
</reference>
<dbReference type="SUPFAM" id="SSF90123">
    <property type="entry name" value="ABC transporter transmembrane region"/>
    <property type="match status" value="2"/>
</dbReference>
<evidence type="ECO:0000256" key="9">
    <source>
        <dbReference type="SAM" id="Phobius"/>
    </source>
</evidence>
<dbReference type="RefSeq" id="XP_037217562.1">
    <property type="nucleotide sequence ID" value="XM_037366150.1"/>
</dbReference>
<dbReference type="FunFam" id="3.40.50.300:FF:000251">
    <property type="entry name" value="ABC transporter B family member 19"/>
    <property type="match status" value="1"/>
</dbReference>
<dbReference type="PROSITE" id="PS50929">
    <property type="entry name" value="ABC_TM1F"/>
    <property type="match status" value="2"/>
</dbReference>
<dbReference type="InterPro" id="IPR036640">
    <property type="entry name" value="ABC1_TM_sf"/>
</dbReference>
<keyword evidence="7 9" id="KW-0472">Membrane</keyword>
<dbReference type="OrthoDB" id="6500128at2759"/>
<feature type="transmembrane region" description="Helical" evidence="9">
    <location>
        <begin position="869"/>
        <end position="888"/>
    </location>
</feature>
<feature type="transmembrane region" description="Helical" evidence="9">
    <location>
        <begin position="204"/>
        <end position="223"/>
    </location>
</feature>
<accession>A0A8H6SE01</accession>
<dbReference type="CDD" id="cd18577">
    <property type="entry name" value="ABC_6TM_Pgp_ABCB1_D1_like"/>
    <property type="match status" value="1"/>
</dbReference>
<dbReference type="GO" id="GO:0090374">
    <property type="term" value="P:oligopeptide export from mitochondrion"/>
    <property type="evidence" value="ECO:0007669"/>
    <property type="project" value="TreeGrafter"/>
</dbReference>
<feature type="compositionally biased region" description="Polar residues" evidence="8">
    <location>
        <begin position="1"/>
        <end position="13"/>
    </location>
</feature>
<feature type="transmembrane region" description="Helical" evidence="9">
    <location>
        <begin position="229"/>
        <end position="250"/>
    </location>
</feature>
<dbReference type="GO" id="GO:0016887">
    <property type="term" value="F:ATP hydrolysis activity"/>
    <property type="evidence" value="ECO:0007669"/>
    <property type="project" value="InterPro"/>
</dbReference>
<gene>
    <name evidence="12" type="ORF">MIND_00953400</name>
</gene>
<evidence type="ECO:0000256" key="8">
    <source>
        <dbReference type="SAM" id="MobiDB-lite"/>
    </source>
</evidence>
<dbReference type="PANTHER" id="PTHR43394:SF27">
    <property type="entry name" value="ATP-DEPENDENT TRANSLOCASE ABCB1-LIKE"/>
    <property type="match status" value="1"/>
</dbReference>
<evidence type="ECO:0000256" key="5">
    <source>
        <dbReference type="ARBA" id="ARBA00022840"/>
    </source>
</evidence>
<dbReference type="GO" id="GO:0015421">
    <property type="term" value="F:ABC-type oligopeptide transporter activity"/>
    <property type="evidence" value="ECO:0007669"/>
    <property type="project" value="TreeGrafter"/>
</dbReference>
<evidence type="ECO:0000256" key="7">
    <source>
        <dbReference type="ARBA" id="ARBA00023136"/>
    </source>
</evidence>
<evidence type="ECO:0008006" key="14">
    <source>
        <dbReference type="Google" id="ProtNLM"/>
    </source>
</evidence>
<dbReference type="InterPro" id="IPR027417">
    <property type="entry name" value="P-loop_NTPase"/>
</dbReference>
<feature type="transmembrane region" description="Helical" evidence="9">
    <location>
        <begin position="62"/>
        <end position="86"/>
    </location>
</feature>
<dbReference type="Pfam" id="PF00664">
    <property type="entry name" value="ABC_membrane"/>
    <property type="match status" value="2"/>
</dbReference>
<evidence type="ECO:0000313" key="13">
    <source>
        <dbReference type="Proteomes" id="UP000636479"/>
    </source>
</evidence>
<comment type="caution">
    <text evidence="12">The sequence shown here is derived from an EMBL/GenBank/DDBJ whole genome shotgun (WGS) entry which is preliminary data.</text>
</comment>
<dbReference type="Gene3D" id="1.20.1560.10">
    <property type="entry name" value="ABC transporter type 1, transmembrane domain"/>
    <property type="match status" value="2"/>
</dbReference>
<feature type="domain" description="ABC transporter" evidence="10">
    <location>
        <begin position="409"/>
        <end position="656"/>
    </location>
</feature>
<dbReference type="Gene3D" id="3.40.50.300">
    <property type="entry name" value="P-loop containing nucleotide triphosphate hydrolases"/>
    <property type="match status" value="2"/>
</dbReference>
<dbReference type="InterPro" id="IPR017871">
    <property type="entry name" value="ABC_transporter-like_CS"/>
</dbReference>
<feature type="transmembrane region" description="Helical" evidence="9">
    <location>
        <begin position="314"/>
        <end position="333"/>
    </location>
</feature>
<dbReference type="InterPro" id="IPR011527">
    <property type="entry name" value="ABC1_TM_dom"/>
</dbReference>
<proteinExistence type="inferred from homology"/>
<dbReference type="InterPro" id="IPR003439">
    <property type="entry name" value="ABC_transporter-like_ATP-bd"/>
</dbReference>
<name>A0A8H6SE01_9AGAR</name>
<dbReference type="Pfam" id="PF00005">
    <property type="entry name" value="ABC_tran"/>
    <property type="match status" value="2"/>
</dbReference>
<evidence type="ECO:0000259" key="11">
    <source>
        <dbReference type="PROSITE" id="PS50929"/>
    </source>
</evidence>
<dbReference type="GO" id="GO:0005743">
    <property type="term" value="C:mitochondrial inner membrane"/>
    <property type="evidence" value="ECO:0007669"/>
    <property type="project" value="TreeGrafter"/>
</dbReference>
<keyword evidence="3 9" id="KW-0812">Transmembrane</keyword>
<feature type="compositionally biased region" description="Basic and acidic residues" evidence="8">
    <location>
        <begin position="1039"/>
        <end position="1048"/>
    </location>
</feature>
<feature type="region of interest" description="Disordered" evidence="8">
    <location>
        <begin position="1"/>
        <end position="42"/>
    </location>
</feature>
<evidence type="ECO:0000256" key="4">
    <source>
        <dbReference type="ARBA" id="ARBA00022741"/>
    </source>
</evidence>
<feature type="region of interest" description="Disordered" evidence="8">
    <location>
        <begin position="1027"/>
        <end position="1048"/>
    </location>
</feature>
<comment type="subcellular location">
    <subcellularLocation>
        <location evidence="1">Membrane</location>
        <topology evidence="1">Multi-pass membrane protein</topology>
    </subcellularLocation>
</comment>
<dbReference type="FunFam" id="3.40.50.300:FF:000913">
    <property type="entry name" value="ABC multidrug transporter SitT"/>
    <property type="match status" value="1"/>
</dbReference>
<keyword evidence="4" id="KW-0547">Nucleotide-binding</keyword>
<evidence type="ECO:0000256" key="6">
    <source>
        <dbReference type="ARBA" id="ARBA00022989"/>
    </source>
</evidence>
<organism evidence="12 13">
    <name type="scientific">Mycena indigotica</name>
    <dbReference type="NCBI Taxonomy" id="2126181"/>
    <lineage>
        <taxon>Eukaryota</taxon>
        <taxon>Fungi</taxon>
        <taxon>Dikarya</taxon>
        <taxon>Basidiomycota</taxon>
        <taxon>Agaricomycotina</taxon>
        <taxon>Agaricomycetes</taxon>
        <taxon>Agaricomycetidae</taxon>
        <taxon>Agaricales</taxon>
        <taxon>Marasmiineae</taxon>
        <taxon>Mycenaceae</taxon>
        <taxon>Mycena</taxon>
    </lineage>
</organism>
<feature type="domain" description="ABC transmembrane type-1" evidence="11">
    <location>
        <begin position="728"/>
        <end position="1014"/>
    </location>
</feature>
<keyword evidence="13" id="KW-1185">Reference proteome</keyword>
<evidence type="ECO:0000313" key="12">
    <source>
        <dbReference type="EMBL" id="KAF7297203.1"/>
    </source>
</evidence>